<comment type="subcellular location">
    <subcellularLocation>
        <location evidence="2">Cell membrane</location>
        <topology evidence="2">Multi-pass membrane protein</topology>
    </subcellularLocation>
</comment>
<evidence type="ECO:0000256" key="12">
    <source>
        <dbReference type="ARBA" id="ARBA00023136"/>
    </source>
</evidence>
<evidence type="ECO:0000256" key="6">
    <source>
        <dbReference type="ARBA" id="ARBA00022692"/>
    </source>
</evidence>
<evidence type="ECO:0000256" key="3">
    <source>
        <dbReference type="ARBA" id="ARBA00007931"/>
    </source>
</evidence>
<dbReference type="GO" id="GO:0005886">
    <property type="term" value="C:plasma membrane"/>
    <property type="evidence" value="ECO:0007669"/>
    <property type="project" value="UniProtKB-SubCell"/>
</dbReference>
<keyword evidence="11" id="KW-0482">Metalloprotease</keyword>
<evidence type="ECO:0000256" key="13">
    <source>
        <dbReference type="SAM" id="Phobius"/>
    </source>
</evidence>
<comment type="similarity">
    <text evidence="3">Belongs to the peptidase M50B family.</text>
</comment>
<feature type="domain" description="Peptidase M50" evidence="14">
    <location>
        <begin position="17"/>
        <end position="207"/>
    </location>
</feature>
<dbReference type="GO" id="GO:0046872">
    <property type="term" value="F:metal ion binding"/>
    <property type="evidence" value="ECO:0007669"/>
    <property type="project" value="UniProtKB-KW"/>
</dbReference>
<dbReference type="InterPro" id="IPR052348">
    <property type="entry name" value="Metallopeptidase_M50B"/>
</dbReference>
<keyword evidence="12 13" id="KW-0472">Membrane</keyword>
<reference evidence="15" key="2">
    <citation type="submission" date="2021-04" db="EMBL/GenBank/DDBJ databases">
        <authorList>
            <person name="Gilroy R."/>
        </authorList>
    </citation>
    <scope>NUCLEOTIDE SEQUENCE</scope>
    <source>
        <strain evidence="15">5032</strain>
    </source>
</reference>
<dbReference type="InterPro" id="IPR044537">
    <property type="entry name" value="Rip2-like"/>
</dbReference>
<name>A0A9D2HML3_9BACT</name>
<dbReference type="Pfam" id="PF02163">
    <property type="entry name" value="Peptidase_M50"/>
    <property type="match status" value="1"/>
</dbReference>
<keyword evidence="4" id="KW-1003">Cell membrane</keyword>
<evidence type="ECO:0000256" key="7">
    <source>
        <dbReference type="ARBA" id="ARBA00022723"/>
    </source>
</evidence>
<keyword evidence="10 13" id="KW-1133">Transmembrane helix</keyword>
<proteinExistence type="inferred from homology"/>
<evidence type="ECO:0000313" key="16">
    <source>
        <dbReference type="Proteomes" id="UP000823821"/>
    </source>
</evidence>
<feature type="transmembrane region" description="Helical" evidence="13">
    <location>
        <begin position="12"/>
        <end position="34"/>
    </location>
</feature>
<keyword evidence="5 15" id="KW-0645">Protease</keyword>
<evidence type="ECO:0000256" key="8">
    <source>
        <dbReference type="ARBA" id="ARBA00022801"/>
    </source>
</evidence>
<dbReference type="InterPro" id="IPR008915">
    <property type="entry name" value="Peptidase_M50"/>
</dbReference>
<protein>
    <submittedName>
        <fullName evidence="15">Site-2 protease family protein</fullName>
    </submittedName>
</protein>
<dbReference type="Proteomes" id="UP000823821">
    <property type="component" value="Unassembled WGS sequence"/>
</dbReference>
<comment type="cofactor">
    <cofactor evidence="1">
        <name>Zn(2+)</name>
        <dbReference type="ChEBI" id="CHEBI:29105"/>
    </cofactor>
</comment>
<keyword evidence="8" id="KW-0378">Hydrolase</keyword>
<feature type="transmembrane region" description="Helical" evidence="13">
    <location>
        <begin position="54"/>
        <end position="78"/>
    </location>
</feature>
<reference evidence="15" key="1">
    <citation type="journal article" date="2021" name="PeerJ">
        <title>Extensive microbial diversity within the chicken gut microbiome revealed by metagenomics and culture.</title>
        <authorList>
            <person name="Gilroy R."/>
            <person name="Ravi A."/>
            <person name="Getino M."/>
            <person name="Pursley I."/>
            <person name="Horton D.L."/>
            <person name="Alikhan N.F."/>
            <person name="Baker D."/>
            <person name="Gharbi K."/>
            <person name="Hall N."/>
            <person name="Watson M."/>
            <person name="Adriaenssens E.M."/>
            <person name="Foster-Nyarko E."/>
            <person name="Jarju S."/>
            <person name="Secka A."/>
            <person name="Antonio M."/>
            <person name="Oren A."/>
            <person name="Chaudhuri R.R."/>
            <person name="La Ragione R."/>
            <person name="Hildebrand F."/>
            <person name="Pallen M.J."/>
        </authorList>
    </citation>
    <scope>NUCLEOTIDE SEQUENCE</scope>
    <source>
        <strain evidence="15">5032</strain>
    </source>
</reference>
<evidence type="ECO:0000256" key="1">
    <source>
        <dbReference type="ARBA" id="ARBA00001947"/>
    </source>
</evidence>
<comment type="caution">
    <text evidence="15">The sequence shown here is derived from an EMBL/GenBank/DDBJ whole genome shotgun (WGS) entry which is preliminary data.</text>
</comment>
<sequence>MPDFDLAQTLRLLTVSAIPLLLSIILHEVAHGLAARRLGDPTAGMLGRLTLNPLPHIDPLGLICFVLTSLWGGIVFGWAKPVPINPRFFRRPARDMMLVALAGPGCNFLLALLFALCTAGIALISPEFLLSFLFREAPQPSGVIMPFLAQMCLQGIIINICLAWFNLLPIPPLDGSRVVSYFLPMRAALSYGRLENYGFVILLVLLVSGVLNTVLEPLVRGSLDLLLSMILRPVL</sequence>
<evidence type="ECO:0000256" key="11">
    <source>
        <dbReference type="ARBA" id="ARBA00023049"/>
    </source>
</evidence>
<organism evidence="15 16">
    <name type="scientific">Candidatus Desulfovibrio intestinavium</name>
    <dbReference type="NCBI Taxonomy" id="2838534"/>
    <lineage>
        <taxon>Bacteria</taxon>
        <taxon>Pseudomonadati</taxon>
        <taxon>Thermodesulfobacteriota</taxon>
        <taxon>Desulfovibrionia</taxon>
        <taxon>Desulfovibrionales</taxon>
        <taxon>Desulfovibrionaceae</taxon>
        <taxon>Desulfovibrio</taxon>
    </lineage>
</organism>
<keyword evidence="9" id="KW-0862">Zinc</keyword>
<evidence type="ECO:0000256" key="10">
    <source>
        <dbReference type="ARBA" id="ARBA00022989"/>
    </source>
</evidence>
<keyword evidence="6 13" id="KW-0812">Transmembrane</keyword>
<dbReference type="AlphaFoldDB" id="A0A9D2HML3"/>
<dbReference type="EMBL" id="DWZD01000048">
    <property type="protein sequence ID" value="HJA79746.1"/>
    <property type="molecule type" value="Genomic_DNA"/>
</dbReference>
<dbReference type="PANTHER" id="PTHR35864:SF1">
    <property type="entry name" value="ZINC METALLOPROTEASE YWHC-RELATED"/>
    <property type="match status" value="1"/>
</dbReference>
<evidence type="ECO:0000313" key="15">
    <source>
        <dbReference type="EMBL" id="HJA79746.1"/>
    </source>
</evidence>
<evidence type="ECO:0000256" key="2">
    <source>
        <dbReference type="ARBA" id="ARBA00004651"/>
    </source>
</evidence>
<dbReference type="GO" id="GO:0006508">
    <property type="term" value="P:proteolysis"/>
    <property type="evidence" value="ECO:0007669"/>
    <property type="project" value="UniProtKB-KW"/>
</dbReference>
<dbReference type="CDD" id="cd06158">
    <property type="entry name" value="S2P-M50_like_1"/>
    <property type="match status" value="1"/>
</dbReference>
<evidence type="ECO:0000259" key="14">
    <source>
        <dbReference type="Pfam" id="PF02163"/>
    </source>
</evidence>
<evidence type="ECO:0000256" key="5">
    <source>
        <dbReference type="ARBA" id="ARBA00022670"/>
    </source>
</evidence>
<accession>A0A9D2HML3</accession>
<evidence type="ECO:0000256" key="4">
    <source>
        <dbReference type="ARBA" id="ARBA00022475"/>
    </source>
</evidence>
<dbReference type="GO" id="GO:0008237">
    <property type="term" value="F:metallopeptidase activity"/>
    <property type="evidence" value="ECO:0007669"/>
    <property type="project" value="UniProtKB-KW"/>
</dbReference>
<feature type="transmembrane region" description="Helical" evidence="13">
    <location>
        <begin position="194"/>
        <end position="215"/>
    </location>
</feature>
<dbReference type="PANTHER" id="PTHR35864">
    <property type="entry name" value="ZINC METALLOPROTEASE MJ0611-RELATED"/>
    <property type="match status" value="1"/>
</dbReference>
<gene>
    <name evidence="15" type="ORF">H9784_09320</name>
</gene>
<evidence type="ECO:0000256" key="9">
    <source>
        <dbReference type="ARBA" id="ARBA00022833"/>
    </source>
</evidence>
<feature type="transmembrane region" description="Helical" evidence="13">
    <location>
        <begin position="98"/>
        <end position="124"/>
    </location>
</feature>
<keyword evidence="7" id="KW-0479">Metal-binding</keyword>
<feature type="transmembrane region" description="Helical" evidence="13">
    <location>
        <begin position="144"/>
        <end position="167"/>
    </location>
</feature>